<protein>
    <submittedName>
        <fullName evidence="1">Uncharacterized protein</fullName>
    </submittedName>
</protein>
<dbReference type="EMBL" id="CM042891">
    <property type="protein sequence ID" value="KAI4302613.1"/>
    <property type="molecule type" value="Genomic_DNA"/>
</dbReference>
<organism evidence="1 2">
    <name type="scientific">Melastoma candidum</name>
    <dbReference type="NCBI Taxonomy" id="119954"/>
    <lineage>
        <taxon>Eukaryota</taxon>
        <taxon>Viridiplantae</taxon>
        <taxon>Streptophyta</taxon>
        <taxon>Embryophyta</taxon>
        <taxon>Tracheophyta</taxon>
        <taxon>Spermatophyta</taxon>
        <taxon>Magnoliopsida</taxon>
        <taxon>eudicotyledons</taxon>
        <taxon>Gunneridae</taxon>
        <taxon>Pentapetalae</taxon>
        <taxon>rosids</taxon>
        <taxon>malvids</taxon>
        <taxon>Myrtales</taxon>
        <taxon>Melastomataceae</taxon>
        <taxon>Melastomatoideae</taxon>
        <taxon>Melastomateae</taxon>
        <taxon>Melastoma</taxon>
    </lineage>
</organism>
<sequence>MLRLSFLVLSAIVVVVSGSVPHGHLSNASAKPPKKLIPSGTVNPVVPLKPKPKVNRFLIAHNAVREHLGEPPLTWDNGLARYARRFAETRVADCKMLHSDGEYGENIFWGKTSRWTPEKIVGVWVDEAIYYDPSTNSCTEGQMCGHYTQVVWRDSLRCGCARVECAGGAGIYAICVYDPPGNYIGEDPFQHFTY</sequence>
<evidence type="ECO:0000313" key="1">
    <source>
        <dbReference type="EMBL" id="KAI4302613.1"/>
    </source>
</evidence>
<name>A0ACB9KZ71_9MYRT</name>
<accession>A0ACB9KZ71</accession>
<evidence type="ECO:0000313" key="2">
    <source>
        <dbReference type="Proteomes" id="UP001057402"/>
    </source>
</evidence>
<comment type="caution">
    <text evidence="1">The sequence shown here is derived from an EMBL/GenBank/DDBJ whole genome shotgun (WGS) entry which is preliminary data.</text>
</comment>
<keyword evidence="2" id="KW-1185">Reference proteome</keyword>
<proteinExistence type="predicted"/>
<dbReference type="Proteomes" id="UP001057402">
    <property type="component" value="Chromosome 12"/>
</dbReference>
<gene>
    <name evidence="1" type="ORF">MLD38_038337</name>
</gene>
<reference evidence="2" key="1">
    <citation type="journal article" date="2023" name="Front. Plant Sci.">
        <title>Chromosomal-level genome assembly of Melastoma candidum provides insights into trichome evolution.</title>
        <authorList>
            <person name="Zhong Y."/>
            <person name="Wu W."/>
            <person name="Sun C."/>
            <person name="Zou P."/>
            <person name="Liu Y."/>
            <person name="Dai S."/>
            <person name="Zhou R."/>
        </authorList>
    </citation>
    <scope>NUCLEOTIDE SEQUENCE [LARGE SCALE GENOMIC DNA]</scope>
</reference>